<dbReference type="GeneID" id="93646794"/>
<reference evidence="3 4" key="1">
    <citation type="submission" date="2016-02" db="EMBL/GenBank/DDBJ databases">
        <title>Discovery of a natural microsporidian pathogen with a broad tissue tropism in Caenorhabditis elegans.</title>
        <authorList>
            <person name="Luallen R.J."/>
            <person name="Reinke A.W."/>
            <person name="Tong L."/>
            <person name="Botts M.R."/>
            <person name="Felix M.-A."/>
            <person name="Troemel E.R."/>
        </authorList>
    </citation>
    <scope>NUCLEOTIDE SEQUENCE [LARGE SCALE GENOMIC DNA]</scope>
    <source>
        <strain evidence="3 4">JUm2807</strain>
    </source>
</reference>
<dbReference type="EMBL" id="LTDL01000014">
    <property type="protein sequence ID" value="OAG31969.1"/>
    <property type="molecule type" value="Genomic_DNA"/>
</dbReference>
<sequence length="230" mass="26236">MRNRSREYLSQRRLEASEAKEKNDLEVFFLRIGSLLKDLDDSVGCVEKECLAYSIPRFTSKQDIVQRIEQLKYQVALKLTKAKTVMSEFSAKYHRSINSSLVESIGVHFHYKLDLMIVRTNASLRRIEQAKASHSERESSSASLEGVYKSVYFISSIIRELKGVVLSQSEKIERLDTAMDRVTDSARKTSGEISSISTFGSQVKNRIITLLFFSILVLILLSAIKAYTHR</sequence>
<keyword evidence="4" id="KW-1185">Reference proteome</keyword>
<keyword evidence="1" id="KW-0812">Transmembrane</keyword>
<dbReference type="AlphaFoldDB" id="A0A177ELW1"/>
<evidence type="ECO:0000313" key="3">
    <source>
        <dbReference type="EMBL" id="OAG31969.1"/>
    </source>
</evidence>
<dbReference type="Proteomes" id="UP000185944">
    <property type="component" value="Unassembled WGS sequence"/>
</dbReference>
<dbReference type="InterPro" id="IPR000727">
    <property type="entry name" value="T_SNARE_dom"/>
</dbReference>
<organism evidence="3 4">
    <name type="scientific">Nematocida displodere</name>
    <dbReference type="NCBI Taxonomy" id="1805483"/>
    <lineage>
        <taxon>Eukaryota</taxon>
        <taxon>Fungi</taxon>
        <taxon>Fungi incertae sedis</taxon>
        <taxon>Microsporidia</taxon>
        <taxon>Nematocida</taxon>
    </lineage>
</organism>
<name>A0A177ELW1_9MICR</name>
<dbReference type="OrthoDB" id="10251371at2759"/>
<proteinExistence type="predicted"/>
<accession>A0A177ELW1</accession>
<feature type="transmembrane region" description="Helical" evidence="1">
    <location>
        <begin position="207"/>
        <end position="227"/>
    </location>
</feature>
<dbReference type="Gene3D" id="1.20.5.110">
    <property type="match status" value="1"/>
</dbReference>
<evidence type="ECO:0000313" key="4">
    <source>
        <dbReference type="Proteomes" id="UP000185944"/>
    </source>
</evidence>
<feature type="domain" description="T-SNARE coiled-coil homology" evidence="2">
    <location>
        <begin position="134"/>
        <end position="196"/>
    </location>
</feature>
<keyword evidence="1" id="KW-0472">Membrane</keyword>
<keyword evidence="1" id="KW-1133">Transmembrane helix</keyword>
<protein>
    <recommendedName>
        <fullName evidence="2">t-SNARE coiled-coil homology domain-containing protein</fullName>
    </recommendedName>
</protein>
<comment type="caution">
    <text evidence="3">The sequence shown here is derived from an EMBL/GenBank/DDBJ whole genome shotgun (WGS) entry which is preliminary data.</text>
</comment>
<evidence type="ECO:0000259" key="2">
    <source>
        <dbReference type="PROSITE" id="PS50192"/>
    </source>
</evidence>
<dbReference type="RefSeq" id="XP_067545570.1">
    <property type="nucleotide sequence ID" value="XM_067687862.1"/>
</dbReference>
<gene>
    <name evidence="3" type="ORF">NEDG_00444</name>
</gene>
<dbReference type="VEuPathDB" id="MicrosporidiaDB:NEDG_00444"/>
<evidence type="ECO:0000256" key="1">
    <source>
        <dbReference type="SAM" id="Phobius"/>
    </source>
</evidence>
<dbReference type="PROSITE" id="PS50192">
    <property type="entry name" value="T_SNARE"/>
    <property type="match status" value="1"/>
</dbReference>